<dbReference type="GeneID" id="25914160"/>
<reference evidence="1 2" key="1">
    <citation type="submission" date="2011-02" db="EMBL/GenBank/DDBJ databases">
        <title>The Genome Sequence of Sphaeroforma arctica JP610.</title>
        <authorList>
            <consortium name="The Broad Institute Genome Sequencing Platform"/>
            <person name="Russ C."/>
            <person name="Cuomo C."/>
            <person name="Young S.K."/>
            <person name="Zeng Q."/>
            <person name="Gargeya S."/>
            <person name="Alvarado L."/>
            <person name="Berlin A."/>
            <person name="Chapman S.B."/>
            <person name="Chen Z."/>
            <person name="Freedman E."/>
            <person name="Gellesch M."/>
            <person name="Goldberg J."/>
            <person name="Griggs A."/>
            <person name="Gujja S."/>
            <person name="Heilman E."/>
            <person name="Heiman D."/>
            <person name="Howarth C."/>
            <person name="Mehta T."/>
            <person name="Neiman D."/>
            <person name="Pearson M."/>
            <person name="Roberts A."/>
            <person name="Saif S."/>
            <person name="Shea T."/>
            <person name="Shenoy N."/>
            <person name="Sisk P."/>
            <person name="Stolte C."/>
            <person name="Sykes S."/>
            <person name="White J."/>
            <person name="Yandava C."/>
            <person name="Burger G."/>
            <person name="Gray M.W."/>
            <person name="Holland P.W.H."/>
            <person name="King N."/>
            <person name="Lang F.B.F."/>
            <person name="Roger A.J."/>
            <person name="Ruiz-Trillo I."/>
            <person name="Haas B."/>
            <person name="Nusbaum C."/>
            <person name="Birren B."/>
        </authorList>
    </citation>
    <scope>NUCLEOTIDE SEQUENCE [LARGE SCALE GENOMIC DNA]</scope>
    <source>
        <strain evidence="1 2">JP610</strain>
    </source>
</reference>
<accession>A0A0L0FAP2</accession>
<gene>
    <name evidence="1" type="ORF">SARC_13656</name>
</gene>
<organism evidence="1 2">
    <name type="scientific">Sphaeroforma arctica JP610</name>
    <dbReference type="NCBI Taxonomy" id="667725"/>
    <lineage>
        <taxon>Eukaryota</taxon>
        <taxon>Ichthyosporea</taxon>
        <taxon>Ichthyophonida</taxon>
        <taxon>Sphaeroforma</taxon>
    </lineage>
</organism>
<keyword evidence="2" id="KW-1185">Reference proteome</keyword>
<evidence type="ECO:0000313" key="1">
    <source>
        <dbReference type="EMBL" id="KNC73787.1"/>
    </source>
</evidence>
<proteinExistence type="predicted"/>
<dbReference type="RefSeq" id="XP_014147689.1">
    <property type="nucleotide sequence ID" value="XM_014292214.1"/>
</dbReference>
<protein>
    <submittedName>
        <fullName evidence="1">Uncharacterized protein</fullName>
    </submittedName>
</protein>
<evidence type="ECO:0000313" key="2">
    <source>
        <dbReference type="Proteomes" id="UP000054560"/>
    </source>
</evidence>
<name>A0A0L0FAP2_9EUKA</name>
<dbReference type="EMBL" id="KQ245151">
    <property type="protein sequence ID" value="KNC73787.1"/>
    <property type="molecule type" value="Genomic_DNA"/>
</dbReference>
<feature type="non-terminal residue" evidence="1">
    <location>
        <position position="1"/>
    </location>
</feature>
<sequence>VVNFVIKWMAESWFDFHECEEMEKLIQKLIELISELNMDLAQKLTTAKAEQTCKCGMG</sequence>
<dbReference type="AlphaFoldDB" id="A0A0L0FAP2"/>
<dbReference type="Proteomes" id="UP000054560">
    <property type="component" value="Unassembled WGS sequence"/>
</dbReference>